<dbReference type="PROSITE" id="PS00018">
    <property type="entry name" value="EF_HAND_1"/>
    <property type="match status" value="1"/>
</dbReference>
<evidence type="ECO:0000313" key="4">
    <source>
        <dbReference type="EMBL" id="CEK69272.1"/>
    </source>
</evidence>
<proteinExistence type="predicted"/>
<gene>
    <name evidence="4" type="primary">ORF69596</name>
</gene>
<dbReference type="InterPro" id="IPR018247">
    <property type="entry name" value="EF_Hand_1_Ca_BS"/>
</dbReference>
<dbReference type="Pfam" id="PF13202">
    <property type="entry name" value="EF-hand_5"/>
    <property type="match status" value="1"/>
</dbReference>
<keyword evidence="1" id="KW-0106">Calcium</keyword>
<feature type="signal peptide" evidence="2">
    <location>
        <begin position="1"/>
        <end position="16"/>
    </location>
</feature>
<protein>
    <recommendedName>
        <fullName evidence="3">EF-hand domain-containing protein</fullName>
    </recommendedName>
</protein>
<organism evidence="4">
    <name type="scientific">Arion vulgaris</name>
    <dbReference type="NCBI Taxonomy" id="1028688"/>
    <lineage>
        <taxon>Eukaryota</taxon>
        <taxon>Metazoa</taxon>
        <taxon>Spiralia</taxon>
        <taxon>Lophotrochozoa</taxon>
        <taxon>Mollusca</taxon>
        <taxon>Gastropoda</taxon>
        <taxon>Heterobranchia</taxon>
        <taxon>Euthyneura</taxon>
        <taxon>Panpulmonata</taxon>
        <taxon>Eupulmonata</taxon>
        <taxon>Stylommatophora</taxon>
        <taxon>Helicina</taxon>
        <taxon>Arionoidea</taxon>
        <taxon>Arionidae</taxon>
        <taxon>Arion</taxon>
    </lineage>
</organism>
<accession>A0A0B6ZLJ0</accession>
<dbReference type="PROSITE" id="PS50222">
    <property type="entry name" value="EF_HAND_2"/>
    <property type="match status" value="1"/>
</dbReference>
<evidence type="ECO:0000259" key="3">
    <source>
        <dbReference type="PROSITE" id="PS50222"/>
    </source>
</evidence>
<name>A0A0B6ZLJ0_9EUPU</name>
<keyword evidence="2" id="KW-0732">Signal</keyword>
<dbReference type="SUPFAM" id="SSF47473">
    <property type="entry name" value="EF-hand"/>
    <property type="match status" value="1"/>
</dbReference>
<evidence type="ECO:0000256" key="2">
    <source>
        <dbReference type="SAM" id="SignalP"/>
    </source>
</evidence>
<sequence>MIFYAILFALPALTLATEVVTVAQLFSDFYNSIDLNKDGDTSTEEVVTTLNAIDTNHDGEIDFDEFSAYLHTINSNFKGREPDVFRFFVSKETDKINIAKITAEN</sequence>
<evidence type="ECO:0000256" key="1">
    <source>
        <dbReference type="ARBA" id="ARBA00022837"/>
    </source>
</evidence>
<feature type="domain" description="EF-hand" evidence="3">
    <location>
        <begin position="41"/>
        <end position="76"/>
    </location>
</feature>
<dbReference type="InterPro" id="IPR002048">
    <property type="entry name" value="EF_hand_dom"/>
</dbReference>
<reference evidence="4" key="1">
    <citation type="submission" date="2014-12" db="EMBL/GenBank/DDBJ databases">
        <title>Insight into the proteome of Arion vulgaris.</title>
        <authorList>
            <person name="Aradska J."/>
            <person name="Bulat T."/>
            <person name="Smidak R."/>
            <person name="Sarate P."/>
            <person name="Gangsoo J."/>
            <person name="Sialana F."/>
            <person name="Bilban M."/>
            <person name="Lubec G."/>
        </authorList>
    </citation>
    <scope>NUCLEOTIDE SEQUENCE</scope>
    <source>
        <tissue evidence="4">Skin</tissue>
    </source>
</reference>
<feature type="chain" id="PRO_5002123829" description="EF-hand domain-containing protein" evidence="2">
    <location>
        <begin position="17"/>
        <end position="105"/>
    </location>
</feature>
<dbReference type="AlphaFoldDB" id="A0A0B6ZLJ0"/>
<dbReference type="EMBL" id="HACG01022407">
    <property type="protein sequence ID" value="CEK69272.1"/>
    <property type="molecule type" value="Transcribed_RNA"/>
</dbReference>
<dbReference type="GO" id="GO:0005509">
    <property type="term" value="F:calcium ion binding"/>
    <property type="evidence" value="ECO:0007669"/>
    <property type="project" value="InterPro"/>
</dbReference>
<dbReference type="InterPro" id="IPR011992">
    <property type="entry name" value="EF-hand-dom_pair"/>
</dbReference>
<dbReference type="Gene3D" id="1.10.238.10">
    <property type="entry name" value="EF-hand"/>
    <property type="match status" value="1"/>
</dbReference>